<dbReference type="SUPFAM" id="SSF55347">
    <property type="entry name" value="Glyceraldehyde-3-phosphate dehydrogenase-like, C-terminal domain"/>
    <property type="match status" value="1"/>
</dbReference>
<evidence type="ECO:0000256" key="2">
    <source>
        <dbReference type="ARBA" id="ARBA00023002"/>
    </source>
</evidence>
<dbReference type="InterPro" id="IPR036291">
    <property type="entry name" value="NAD(P)-bd_dom_sf"/>
</dbReference>
<comment type="similarity">
    <text evidence="1">Belongs to the Gfo/Idh/MocA family.</text>
</comment>
<evidence type="ECO:0000259" key="4">
    <source>
        <dbReference type="Pfam" id="PF22725"/>
    </source>
</evidence>
<feature type="domain" description="Gfo/Idh/MocA-like oxidoreductase N-terminal" evidence="3">
    <location>
        <begin position="5"/>
        <end position="119"/>
    </location>
</feature>
<evidence type="ECO:0000313" key="5">
    <source>
        <dbReference type="EMBL" id="MBP1041568.1"/>
    </source>
</evidence>
<dbReference type="GO" id="GO:0016491">
    <property type="term" value="F:oxidoreductase activity"/>
    <property type="evidence" value="ECO:0007669"/>
    <property type="project" value="UniProtKB-KW"/>
</dbReference>
<dbReference type="Pfam" id="PF01408">
    <property type="entry name" value="GFO_IDH_MocA"/>
    <property type="match status" value="1"/>
</dbReference>
<feature type="domain" description="GFO/IDH/MocA-like oxidoreductase" evidence="4">
    <location>
        <begin position="130"/>
        <end position="235"/>
    </location>
</feature>
<keyword evidence="2" id="KW-0560">Oxidoreductase</keyword>
<comment type="caution">
    <text evidence="5">The sequence shown here is derived from an EMBL/GenBank/DDBJ whole genome shotgun (WGS) entry which is preliminary data.</text>
</comment>
<dbReference type="RefSeq" id="WP_209527628.1">
    <property type="nucleotide sequence ID" value="NZ_JAEEGA010000006.1"/>
</dbReference>
<dbReference type="SUPFAM" id="SSF51735">
    <property type="entry name" value="NAD(P)-binding Rossmann-fold domains"/>
    <property type="match status" value="1"/>
</dbReference>
<dbReference type="Gene3D" id="3.40.50.720">
    <property type="entry name" value="NAD(P)-binding Rossmann-like Domain"/>
    <property type="match status" value="1"/>
</dbReference>
<proteinExistence type="inferred from homology"/>
<name>A0A940PCQ1_9ENTE</name>
<dbReference type="InterPro" id="IPR055170">
    <property type="entry name" value="GFO_IDH_MocA-like_dom"/>
</dbReference>
<dbReference type="PANTHER" id="PTHR22604">
    <property type="entry name" value="OXIDOREDUCTASES"/>
    <property type="match status" value="1"/>
</dbReference>
<organism evidence="5 6">
    <name type="scientific">Vagococcus allomyrinae</name>
    <dbReference type="NCBI Taxonomy" id="2794353"/>
    <lineage>
        <taxon>Bacteria</taxon>
        <taxon>Bacillati</taxon>
        <taxon>Bacillota</taxon>
        <taxon>Bacilli</taxon>
        <taxon>Lactobacillales</taxon>
        <taxon>Enterococcaceae</taxon>
        <taxon>Vagococcus</taxon>
    </lineage>
</organism>
<gene>
    <name evidence="5" type="ORF">I6N95_11175</name>
</gene>
<evidence type="ECO:0000313" key="6">
    <source>
        <dbReference type="Proteomes" id="UP000674938"/>
    </source>
</evidence>
<evidence type="ECO:0000259" key="3">
    <source>
        <dbReference type="Pfam" id="PF01408"/>
    </source>
</evidence>
<dbReference type="InterPro" id="IPR000683">
    <property type="entry name" value="Gfo/Idh/MocA-like_OxRdtase_N"/>
</dbReference>
<sequence>MTHYRWAIVGLGSIATQFAENFNPELGELYGAASRDLTKAEAFTRAHNITKAFGSYDDLFADPLVDVVYIATPHNHHLESILPALENGKHVLCEKAITMNSVELAQAKQLAAEKGLILAEAMTLFNMPLYLTLKERIDNGEFGKLKMIQASFGSFKEPDPTNRFFSPELAGGAILDIGTYALSFVRLFLSEQPDFVQSTMSPFQTGVDEQSVTILRNQQNEMATIAFTFQAKMPKQGIVAFEKAFITINDYPRADTAIITYLDGEVETFRAGEETLALNYEVSNMNQMIDGTLPNDSLNLTTDVMDLMDQMRTQWKP</sequence>
<dbReference type="GO" id="GO:0000166">
    <property type="term" value="F:nucleotide binding"/>
    <property type="evidence" value="ECO:0007669"/>
    <property type="project" value="InterPro"/>
</dbReference>
<accession>A0A940PCQ1</accession>
<dbReference type="Proteomes" id="UP000674938">
    <property type="component" value="Unassembled WGS sequence"/>
</dbReference>
<dbReference type="InterPro" id="IPR050984">
    <property type="entry name" value="Gfo/Idh/MocA_domain"/>
</dbReference>
<reference evidence="5" key="1">
    <citation type="submission" date="2020-12" db="EMBL/GenBank/DDBJ databases">
        <title>Vagococcus allomyrinae sp. nov. and Enterococcus lavae sp. nov., isolated from the larvae of Allomyrina dichotoma.</title>
        <authorList>
            <person name="Lee S.D."/>
        </authorList>
    </citation>
    <scope>NUCLEOTIDE SEQUENCE</scope>
    <source>
        <strain evidence="5">BWB3-3</strain>
    </source>
</reference>
<keyword evidence="6" id="KW-1185">Reference proteome</keyword>
<dbReference type="AlphaFoldDB" id="A0A940PCQ1"/>
<protein>
    <submittedName>
        <fullName evidence="5">Gfo/Idh/MocA family oxidoreductase</fullName>
    </submittedName>
</protein>
<dbReference type="PANTHER" id="PTHR22604:SF105">
    <property type="entry name" value="TRANS-1,2-DIHYDROBENZENE-1,2-DIOL DEHYDROGENASE"/>
    <property type="match status" value="1"/>
</dbReference>
<evidence type="ECO:0000256" key="1">
    <source>
        <dbReference type="ARBA" id="ARBA00010928"/>
    </source>
</evidence>
<dbReference type="EMBL" id="JAEEGA010000006">
    <property type="protein sequence ID" value="MBP1041568.1"/>
    <property type="molecule type" value="Genomic_DNA"/>
</dbReference>
<dbReference type="Gene3D" id="3.30.360.10">
    <property type="entry name" value="Dihydrodipicolinate Reductase, domain 2"/>
    <property type="match status" value="1"/>
</dbReference>
<dbReference type="Pfam" id="PF22725">
    <property type="entry name" value="GFO_IDH_MocA_C3"/>
    <property type="match status" value="1"/>
</dbReference>